<keyword evidence="1" id="KW-0813">Transport</keyword>
<dbReference type="Proteomes" id="UP000244110">
    <property type="component" value="Unassembled WGS sequence"/>
</dbReference>
<dbReference type="GO" id="GO:0046872">
    <property type="term" value="F:metal ion binding"/>
    <property type="evidence" value="ECO:0007669"/>
    <property type="project" value="UniProtKB-KW"/>
</dbReference>
<evidence type="ECO:0000256" key="1">
    <source>
        <dbReference type="ARBA" id="ARBA00022448"/>
    </source>
</evidence>
<dbReference type="Pfam" id="PF01152">
    <property type="entry name" value="Bac_globin"/>
    <property type="match status" value="1"/>
</dbReference>
<keyword evidence="3 5" id="KW-0479">Metal-binding</keyword>
<dbReference type="EMBL" id="OCMU01000002">
    <property type="protein sequence ID" value="SOD21042.1"/>
    <property type="molecule type" value="Genomic_DNA"/>
</dbReference>
<dbReference type="STRING" id="44577.ATY38_09610"/>
<reference evidence="6 13" key="4">
    <citation type="submission" date="2018-04" db="EMBL/GenBank/DDBJ databases">
        <title>Active sludge and wastewater microbial communities from Klosterneuburg, Austria.</title>
        <authorList>
            <person name="Wagner M."/>
        </authorList>
    </citation>
    <scope>NUCLEOTIDE SEQUENCE [LARGE SCALE GENOMIC DNA]</scope>
    <source>
        <strain evidence="6 13">Nm4</strain>
    </source>
</reference>
<feature type="binding site" description="distal binding residue" evidence="5">
    <location>
        <position position="50"/>
    </location>
    <ligand>
        <name>heme</name>
        <dbReference type="ChEBI" id="CHEBI:30413"/>
    </ligand>
    <ligandPart>
        <name>Fe</name>
        <dbReference type="ChEBI" id="CHEBI:18248"/>
    </ligandPart>
</feature>
<dbReference type="GO" id="GO:0019825">
    <property type="term" value="F:oxygen binding"/>
    <property type="evidence" value="ECO:0007669"/>
    <property type="project" value="InterPro"/>
</dbReference>
<dbReference type="EMBL" id="QAOL01000023">
    <property type="protein sequence ID" value="PTQ83575.1"/>
    <property type="molecule type" value="Genomic_DNA"/>
</dbReference>
<evidence type="ECO:0000313" key="9">
    <source>
        <dbReference type="EMBL" id="SOD21042.1"/>
    </source>
</evidence>
<dbReference type="CDD" id="cd08916">
    <property type="entry name" value="TrHb3_P"/>
    <property type="match status" value="1"/>
</dbReference>
<sequence length="141" mass="16227">MNQTPFSMPNPSLYTEEDVAQLVHTFYAKARKDPSLGPIFEAHVIDWDAHFVQMTNFWSAQLRGTSRFRGAPMPKHIALPELTAELFERWLQIFRQTTEELGNPNLQQHANAIASFIAGRLWQGYQISNYPDKQPIALRTL</sequence>
<dbReference type="RefSeq" id="WP_013648069.1">
    <property type="nucleotide sequence ID" value="NZ_CP013341.1"/>
</dbReference>
<dbReference type="Proteomes" id="UP000182882">
    <property type="component" value="Unassembled WGS sequence"/>
</dbReference>
<dbReference type="Proteomes" id="UP000219335">
    <property type="component" value="Unassembled WGS sequence"/>
</dbReference>
<reference evidence="11" key="1">
    <citation type="submission" date="2016-10" db="EMBL/GenBank/DDBJ databases">
        <authorList>
            <person name="Varghese N."/>
            <person name="Submissions S."/>
        </authorList>
    </citation>
    <scope>NUCLEOTIDE SEQUENCE [LARGE SCALE GENOMIC DNA]</scope>
    <source>
        <strain evidence="11">Nm10</strain>
    </source>
</reference>
<dbReference type="Proteomes" id="UP000181998">
    <property type="component" value="Unassembled WGS sequence"/>
</dbReference>
<dbReference type="InterPro" id="IPR012292">
    <property type="entry name" value="Globin/Proto"/>
</dbReference>
<evidence type="ECO:0000256" key="3">
    <source>
        <dbReference type="ARBA" id="ARBA00022723"/>
    </source>
</evidence>
<organism evidence="6 13">
    <name type="scientific">Nitrosomonas ureae</name>
    <dbReference type="NCBI Taxonomy" id="44577"/>
    <lineage>
        <taxon>Bacteria</taxon>
        <taxon>Pseudomonadati</taxon>
        <taxon>Pseudomonadota</taxon>
        <taxon>Betaproteobacteria</taxon>
        <taxon>Nitrosomonadales</taxon>
        <taxon>Nitrosomonadaceae</taxon>
        <taxon>Nitrosomonas</taxon>
    </lineage>
</organism>
<keyword evidence="11" id="KW-1185">Reference proteome</keyword>
<evidence type="ECO:0000256" key="2">
    <source>
        <dbReference type="ARBA" id="ARBA00022617"/>
    </source>
</evidence>
<dbReference type="Gene3D" id="1.10.490.10">
    <property type="entry name" value="Globins"/>
    <property type="match status" value="1"/>
</dbReference>
<dbReference type="GO" id="GO:0020037">
    <property type="term" value="F:heme binding"/>
    <property type="evidence" value="ECO:0007669"/>
    <property type="project" value="InterPro"/>
</dbReference>
<gene>
    <name evidence="6" type="ORF">C8R28_102310</name>
    <name evidence="7" type="ORF">SAMN05216406_12618</name>
    <name evidence="8" type="ORF">SAMN05421510_101715</name>
    <name evidence="9" type="ORF">SAMN06297164_3122</name>
</gene>
<dbReference type="KEGG" id="nur:ATY38_09610"/>
<keyword evidence="4 5" id="KW-0408">Iron</keyword>
<dbReference type="SUPFAM" id="SSF46458">
    <property type="entry name" value="Globin-like"/>
    <property type="match status" value="1"/>
</dbReference>
<accession>A0A0S3AJX8</accession>
<evidence type="ECO:0000256" key="5">
    <source>
        <dbReference type="PIRSR" id="PIRSR601486-1"/>
    </source>
</evidence>
<evidence type="ECO:0000313" key="8">
    <source>
        <dbReference type="EMBL" id="SEQ05112.1"/>
    </source>
</evidence>
<evidence type="ECO:0000256" key="4">
    <source>
        <dbReference type="ARBA" id="ARBA00023004"/>
    </source>
</evidence>
<reference evidence="9 12" key="3">
    <citation type="submission" date="2017-09" db="EMBL/GenBank/DDBJ databases">
        <authorList>
            <person name="Ehlers B."/>
            <person name="Leendertz F.H."/>
        </authorList>
    </citation>
    <scope>NUCLEOTIDE SEQUENCE [LARGE SCALE GENOMIC DNA]</scope>
    <source>
        <strain evidence="9 12">Nm42</strain>
    </source>
</reference>
<dbReference type="AlphaFoldDB" id="A0A0S3AJX8"/>
<evidence type="ECO:0000313" key="13">
    <source>
        <dbReference type="Proteomes" id="UP000244110"/>
    </source>
</evidence>
<name>A0A0S3AJX8_9PROT</name>
<evidence type="ECO:0000313" key="11">
    <source>
        <dbReference type="Proteomes" id="UP000182882"/>
    </source>
</evidence>
<evidence type="ECO:0000313" key="7">
    <source>
        <dbReference type="EMBL" id="SDU12604.1"/>
    </source>
</evidence>
<protein>
    <submittedName>
        <fullName evidence="6">Hemoglobin</fullName>
    </submittedName>
</protein>
<dbReference type="InterPro" id="IPR009050">
    <property type="entry name" value="Globin-like_sf"/>
</dbReference>
<keyword evidence="2 5" id="KW-0349">Heme</keyword>
<evidence type="ECO:0000313" key="12">
    <source>
        <dbReference type="Proteomes" id="UP000219335"/>
    </source>
</evidence>
<evidence type="ECO:0000313" key="10">
    <source>
        <dbReference type="Proteomes" id="UP000181998"/>
    </source>
</evidence>
<dbReference type="EMBL" id="FOFX01000017">
    <property type="protein sequence ID" value="SEQ05112.1"/>
    <property type="molecule type" value="Genomic_DNA"/>
</dbReference>
<dbReference type="InterPro" id="IPR001486">
    <property type="entry name" value="Hemoglobin_trunc"/>
</dbReference>
<dbReference type="EMBL" id="FNLN01000026">
    <property type="protein sequence ID" value="SDU12604.1"/>
    <property type="molecule type" value="Genomic_DNA"/>
</dbReference>
<reference evidence="7 10" key="2">
    <citation type="submission" date="2016-10" db="EMBL/GenBank/DDBJ databases">
        <authorList>
            <person name="de Groot N.N."/>
        </authorList>
    </citation>
    <scope>NUCLEOTIDE SEQUENCE [LARGE SCALE GENOMIC DNA]</scope>
    <source>
        <strain evidence="7">Nm10</strain>
        <strain evidence="8 10">Nm9</strain>
    </source>
</reference>
<proteinExistence type="predicted"/>
<evidence type="ECO:0000313" key="6">
    <source>
        <dbReference type="EMBL" id="PTQ83575.1"/>
    </source>
</evidence>